<dbReference type="Proteomes" id="UP000182306">
    <property type="component" value="Chromosome"/>
</dbReference>
<organism evidence="1 2">
    <name type="scientific">Sinorhizobium americanum</name>
    <dbReference type="NCBI Taxonomy" id="194963"/>
    <lineage>
        <taxon>Bacteria</taxon>
        <taxon>Pseudomonadati</taxon>
        <taxon>Pseudomonadota</taxon>
        <taxon>Alphaproteobacteria</taxon>
        <taxon>Hyphomicrobiales</taxon>
        <taxon>Rhizobiaceae</taxon>
        <taxon>Sinorhizobium/Ensifer group</taxon>
        <taxon>Sinorhizobium</taxon>
    </lineage>
</organism>
<dbReference type="GO" id="GO:0008851">
    <property type="term" value="F:ethanolamine ammonia-lyase activity"/>
    <property type="evidence" value="ECO:0007669"/>
    <property type="project" value="UniProtKB-EC"/>
</dbReference>
<dbReference type="KEGG" id="same:SAMCFNEI73_Ch2297"/>
<protein>
    <submittedName>
        <fullName evidence="1">Ethanolamine/propanediol ammonia-lyase heavy subunit</fullName>
        <ecNumber evidence="1">4.3.1.7</ecNumber>
    </submittedName>
</protein>
<dbReference type="GO" id="GO:0009350">
    <property type="term" value="C:ethanolamine ammonia-lyase complex"/>
    <property type="evidence" value="ECO:0007669"/>
    <property type="project" value="TreeGrafter"/>
</dbReference>
<dbReference type="Pfam" id="PF05985">
    <property type="entry name" value="EutC"/>
    <property type="match status" value="1"/>
</dbReference>
<name>A0A1L3LN97_9HYPH</name>
<dbReference type="AlphaFoldDB" id="A0A1L3LN97"/>
<dbReference type="InterPro" id="IPR009246">
    <property type="entry name" value="EutC"/>
</dbReference>
<dbReference type="PANTHER" id="PTHR39329:SF1">
    <property type="entry name" value="ETHANOLAMINE AMMONIA-LYASE LARGE SUBUNIT"/>
    <property type="match status" value="1"/>
</dbReference>
<evidence type="ECO:0000313" key="1">
    <source>
        <dbReference type="EMBL" id="APG91578.1"/>
    </source>
</evidence>
<dbReference type="InterPro" id="IPR042251">
    <property type="entry name" value="EutC_C"/>
</dbReference>
<dbReference type="Gene3D" id="3.20.20.70">
    <property type="entry name" value="Aldolase class I"/>
    <property type="match status" value="1"/>
</dbReference>
<sequence>MAMNKGWFSNQHDGISRRDLLVMAGTAAATLASSSHTARAAPAGGAFAIDEVKQGEDVFAYVDRIKGGFDQTAYQQVIGAANAFKEGDQAIGVGAENETTRSNARALLANTKIEDLHQRPLFEDDLQQLIWQTTDQTQYEKVRAWTMGQLKEFLLTEPEENIQGIMNGLTSDTIGFIPKLMSNEELVALSQKIFNVMPGTKMGAKGYMGARIQPNSPTDHPDDIVWQVFDAFSYATGDIVIGTNPVDSTVASVVAVERALKDIVDTFGLGEVIPWCVLAHIDVQADVSDSFPGTVSTMFQSLAGTDDCNKIFDITNEKILKYARAKEGERYGLYFETGQGSEFTNGVANGVDMMVLESRKYGFSRAVGIELAKVQPSGAWLHVNDVAGFIGPEVFKSREQLVRCCLEDMVMGKLHGLTIGLDICTTLHMTVSLEDLDWCQDQIMPANPAYLIALPTKNDPMLSYLSTSFQDHVRIRERFGFKVNDAMWDFYKRIGIVGEDNSYTANYGDPLWVYYQYRLAKGDGRSKDAIYVEGDRKMREVEARGVDLATGHGEKIWDLNPTLAAKVKALYDDAKQSLWAELTPEFIAAVPDVVPVRTLSKDRNDYIAHPNTGETLSPEAVAEIERIRDAWGDGMPKGQIVISDGLNAKAIMDEGHLAPYLEEMRRLLAEAGVTMGDKNIMVTSGRVRAGYRIGEVLFENADPNSFRGILHIIGERPGTMHHAYSVYITVAKGKQWSEKKIDHDMTKLVSNVADTALAPKEAARETLTIIREIVGKDVNGSRRYG</sequence>
<dbReference type="Pfam" id="PF06751">
    <property type="entry name" value="EutB"/>
    <property type="match status" value="1"/>
</dbReference>
<keyword evidence="1" id="KW-0456">Lyase</keyword>
<dbReference type="Gene3D" id="1.10.220.70">
    <property type="entry name" value="lyase"/>
    <property type="match status" value="1"/>
</dbReference>
<dbReference type="PANTHER" id="PTHR39329">
    <property type="entry name" value="ETHANOLAMINE AMMONIA-LYASE HEAVY CHAIN"/>
    <property type="match status" value="1"/>
</dbReference>
<dbReference type="InterPro" id="IPR010628">
    <property type="entry name" value="EutB"/>
</dbReference>
<dbReference type="InterPro" id="IPR006311">
    <property type="entry name" value="TAT_signal"/>
</dbReference>
<dbReference type="Gene3D" id="3.40.50.11240">
    <property type="entry name" value="Ethanolamine ammonia-lyase light chain (EutC)"/>
    <property type="match status" value="1"/>
</dbReference>
<dbReference type="EC" id="4.3.1.7" evidence="1"/>
<reference evidence="1 2" key="1">
    <citation type="submission" date="2015-10" db="EMBL/GenBank/DDBJ databases">
        <title>Genomic differences between typical nodule nitrogen-fixing rhizobial strains and those coming from bean seeds.</title>
        <authorList>
            <person name="Peralta H."/>
            <person name="Aguilar-Vera A."/>
            <person name="Diaz R."/>
            <person name="Mora Y."/>
            <person name="Martinez-Batallar G."/>
            <person name="Salazar E."/>
            <person name="Vargas-Lagunas C."/>
            <person name="Encarnacion S."/>
            <person name="Girard L."/>
            <person name="Mora J."/>
        </authorList>
    </citation>
    <scope>NUCLEOTIDE SEQUENCE [LARGE SCALE GENOMIC DNA]</scope>
    <source>
        <strain evidence="1 2">CFNEI 73</strain>
    </source>
</reference>
<accession>A0A1L3LN97</accession>
<gene>
    <name evidence="1" type="ORF">SAMCFNEI73_Ch2297</name>
</gene>
<keyword evidence="2" id="KW-1185">Reference proteome</keyword>
<proteinExistence type="predicted"/>
<dbReference type="PROSITE" id="PS51318">
    <property type="entry name" value="TAT"/>
    <property type="match status" value="1"/>
</dbReference>
<dbReference type="GO" id="GO:0046336">
    <property type="term" value="P:ethanolamine catabolic process"/>
    <property type="evidence" value="ECO:0007669"/>
    <property type="project" value="TreeGrafter"/>
</dbReference>
<evidence type="ECO:0000313" key="2">
    <source>
        <dbReference type="Proteomes" id="UP000182306"/>
    </source>
</evidence>
<dbReference type="InterPro" id="IPR013785">
    <property type="entry name" value="Aldolase_TIM"/>
</dbReference>
<dbReference type="GO" id="GO:0006520">
    <property type="term" value="P:amino acid metabolic process"/>
    <property type="evidence" value="ECO:0007669"/>
    <property type="project" value="InterPro"/>
</dbReference>
<dbReference type="GO" id="GO:0005829">
    <property type="term" value="C:cytosol"/>
    <property type="evidence" value="ECO:0007669"/>
    <property type="project" value="TreeGrafter"/>
</dbReference>
<dbReference type="STRING" id="194963.SAMCFNEI73_Ch2297"/>
<dbReference type="InterPro" id="IPR044939">
    <property type="entry name" value="EutB_dom_2_sf"/>
</dbReference>
<dbReference type="NCBIfam" id="NF011649">
    <property type="entry name" value="PRK15067.1"/>
    <property type="match status" value="1"/>
</dbReference>
<dbReference type="EMBL" id="CP013107">
    <property type="protein sequence ID" value="APG91578.1"/>
    <property type="molecule type" value="Genomic_DNA"/>
</dbReference>